<proteinExistence type="predicted"/>
<gene>
    <name evidence="1" type="ORF">SAMN04488069_11318</name>
</gene>
<dbReference type="EMBL" id="FNOV01000013">
    <property type="protein sequence ID" value="SDY76526.1"/>
    <property type="molecule type" value="Genomic_DNA"/>
</dbReference>
<evidence type="ECO:0000313" key="2">
    <source>
        <dbReference type="Proteomes" id="UP000199249"/>
    </source>
</evidence>
<keyword evidence="2" id="KW-1185">Reference proteome</keyword>
<dbReference type="AlphaFoldDB" id="A0A1H3MIX7"/>
<reference evidence="2" key="1">
    <citation type="submission" date="2016-10" db="EMBL/GenBank/DDBJ databases">
        <authorList>
            <person name="Varghese N."/>
            <person name="Submissions S."/>
        </authorList>
    </citation>
    <scope>NUCLEOTIDE SEQUENCE [LARGE SCALE GENOMIC DNA]</scope>
    <source>
        <strain evidence="2">CGMCC 1.8975</strain>
    </source>
</reference>
<organism evidence="1 2">
    <name type="scientific">Hymenobacter psychrophilus</name>
    <dbReference type="NCBI Taxonomy" id="651662"/>
    <lineage>
        <taxon>Bacteria</taxon>
        <taxon>Pseudomonadati</taxon>
        <taxon>Bacteroidota</taxon>
        <taxon>Cytophagia</taxon>
        <taxon>Cytophagales</taxon>
        <taxon>Hymenobacteraceae</taxon>
        <taxon>Hymenobacter</taxon>
    </lineage>
</organism>
<evidence type="ECO:0000313" key="1">
    <source>
        <dbReference type="EMBL" id="SDY76526.1"/>
    </source>
</evidence>
<name>A0A1H3MIX7_9BACT</name>
<accession>A0A1H3MIX7</accession>
<protein>
    <submittedName>
        <fullName evidence="1">Uncharacterized protein</fullName>
    </submittedName>
</protein>
<sequence>MVGTFQQLPTPPIFPANTGHAATICDSVPYAPRFRLRELREVLR</sequence>
<dbReference type="Proteomes" id="UP000199249">
    <property type="component" value="Unassembled WGS sequence"/>
</dbReference>